<evidence type="ECO:0008006" key="6">
    <source>
        <dbReference type="Google" id="ProtNLM"/>
    </source>
</evidence>
<accession>A0AAE1P4W3</accession>
<dbReference type="GO" id="GO:0009267">
    <property type="term" value="P:cellular response to starvation"/>
    <property type="evidence" value="ECO:0007669"/>
    <property type="project" value="TreeGrafter"/>
</dbReference>
<feature type="compositionally biased region" description="Polar residues" evidence="3">
    <location>
        <begin position="124"/>
        <end position="135"/>
    </location>
</feature>
<name>A0AAE1P4W3_9EUCA</name>
<sequence>MKELKEQETEVELLHKDRTEHLLLKEQVEEMKEKMELLNLVLQENKKQLAEMKIRTAEVCNRNAVRQKELPIFHQRLNKMTKILDQYEAKQIKDKRENLTKSEGQLKSVVRESIKELTTNIFPISQVKPTPSSSEGEPGQRDTASAIAEASQTTYVRGRWVYTDTSHETRYKVVEPILSGPGDYSAPYLLSIPSVAVPSSEGEGEDSGSGGEGGATESGAGGVERLGSAVSVCAGLTYLTQLINILAFYLDVTLPKKLCYSEFCRGELTEAQFARRVCRLNTNVLYLCLSQKVPPSVLRPTHTTPNVLALLDTQQADLGRQGSFEIAESLVESMEEGMEEEDQGGDGSDTEEEEDTDTLSAEWETVPNFTLPETTTGPPTHQAYSTFSSTAVYSQAAGQTGAAGTAGGIVSSAAASVISLFRGLGGATTHQK</sequence>
<dbReference type="GO" id="GO:0035014">
    <property type="term" value="F:phosphatidylinositol 3-kinase regulator activity"/>
    <property type="evidence" value="ECO:0007669"/>
    <property type="project" value="TreeGrafter"/>
</dbReference>
<reference evidence="4" key="1">
    <citation type="submission" date="2023-11" db="EMBL/GenBank/DDBJ databases">
        <title>Genome assemblies of two species of porcelain crab, Petrolisthes cinctipes and Petrolisthes manimaculis (Anomura: Porcellanidae).</title>
        <authorList>
            <person name="Angst P."/>
        </authorList>
    </citation>
    <scope>NUCLEOTIDE SEQUENCE</scope>
    <source>
        <strain evidence="4">PB745_02</strain>
        <tissue evidence="4">Gill</tissue>
    </source>
</reference>
<dbReference type="PANTHER" id="PTHR13664:SF0">
    <property type="entry name" value="BECLIN 1-ASSOCIATED AUTOPHAGY-RELATED KEY REGULATOR"/>
    <property type="match status" value="1"/>
</dbReference>
<keyword evidence="1 2" id="KW-0175">Coiled coil</keyword>
<dbReference type="Proteomes" id="UP001292094">
    <property type="component" value="Unassembled WGS sequence"/>
</dbReference>
<feature type="region of interest" description="Disordered" evidence="3">
    <location>
        <begin position="333"/>
        <end position="361"/>
    </location>
</feature>
<dbReference type="AlphaFoldDB" id="A0AAE1P4W3"/>
<evidence type="ECO:0000313" key="4">
    <source>
        <dbReference type="EMBL" id="KAK4300974.1"/>
    </source>
</evidence>
<dbReference type="GO" id="GO:0035032">
    <property type="term" value="C:phosphatidylinositol 3-kinase complex, class III"/>
    <property type="evidence" value="ECO:0007669"/>
    <property type="project" value="TreeGrafter"/>
</dbReference>
<dbReference type="GO" id="GO:0000423">
    <property type="term" value="P:mitophagy"/>
    <property type="evidence" value="ECO:0007669"/>
    <property type="project" value="TreeGrafter"/>
</dbReference>
<comment type="caution">
    <text evidence="4">The sequence shown here is derived from an EMBL/GenBank/DDBJ whole genome shotgun (WGS) entry which is preliminary data.</text>
</comment>
<protein>
    <recommendedName>
        <fullName evidence="6">Beclin 1-associated autophagy-related key regulator</fullName>
    </recommendedName>
</protein>
<dbReference type="GO" id="GO:0005776">
    <property type="term" value="C:autophagosome"/>
    <property type="evidence" value="ECO:0007669"/>
    <property type="project" value="TreeGrafter"/>
</dbReference>
<feature type="region of interest" description="Disordered" evidence="3">
    <location>
        <begin position="197"/>
        <end position="220"/>
    </location>
</feature>
<dbReference type="EMBL" id="JAWZYT010002952">
    <property type="protein sequence ID" value="KAK4300974.1"/>
    <property type="molecule type" value="Genomic_DNA"/>
</dbReference>
<proteinExistence type="predicted"/>
<gene>
    <name evidence="4" type="ORF">Pmani_026846</name>
</gene>
<dbReference type="PANTHER" id="PTHR13664">
    <property type="entry name" value="BECLIN 1-ASSOCIATED AUTOPHAGY-RELATED KEY REGULATOR"/>
    <property type="match status" value="1"/>
</dbReference>
<evidence type="ECO:0000256" key="2">
    <source>
        <dbReference type="SAM" id="Coils"/>
    </source>
</evidence>
<evidence type="ECO:0000313" key="5">
    <source>
        <dbReference type="Proteomes" id="UP001292094"/>
    </source>
</evidence>
<keyword evidence="5" id="KW-1185">Reference proteome</keyword>
<feature type="coiled-coil region" evidence="2">
    <location>
        <begin position="25"/>
        <end position="55"/>
    </location>
</feature>
<feature type="region of interest" description="Disordered" evidence="3">
    <location>
        <begin position="124"/>
        <end position="146"/>
    </location>
</feature>
<dbReference type="Pfam" id="PF10186">
    <property type="entry name" value="ATG14"/>
    <property type="match status" value="1"/>
</dbReference>
<feature type="compositionally biased region" description="Acidic residues" evidence="3">
    <location>
        <begin position="333"/>
        <end position="357"/>
    </location>
</feature>
<organism evidence="4 5">
    <name type="scientific">Petrolisthes manimaculis</name>
    <dbReference type="NCBI Taxonomy" id="1843537"/>
    <lineage>
        <taxon>Eukaryota</taxon>
        <taxon>Metazoa</taxon>
        <taxon>Ecdysozoa</taxon>
        <taxon>Arthropoda</taxon>
        <taxon>Crustacea</taxon>
        <taxon>Multicrustacea</taxon>
        <taxon>Malacostraca</taxon>
        <taxon>Eumalacostraca</taxon>
        <taxon>Eucarida</taxon>
        <taxon>Decapoda</taxon>
        <taxon>Pleocyemata</taxon>
        <taxon>Anomura</taxon>
        <taxon>Galatheoidea</taxon>
        <taxon>Porcellanidae</taxon>
        <taxon>Petrolisthes</taxon>
    </lineage>
</organism>
<dbReference type="GO" id="GO:0043495">
    <property type="term" value="F:protein-membrane adaptor activity"/>
    <property type="evidence" value="ECO:0007669"/>
    <property type="project" value="TreeGrafter"/>
</dbReference>
<feature type="compositionally biased region" description="Gly residues" evidence="3">
    <location>
        <begin position="207"/>
        <end position="220"/>
    </location>
</feature>
<dbReference type="InterPro" id="IPR018791">
    <property type="entry name" value="UV_resistance/autophagy_Atg14"/>
</dbReference>
<dbReference type="GO" id="GO:0097629">
    <property type="term" value="C:extrinsic component of omegasome membrane"/>
    <property type="evidence" value="ECO:0007669"/>
    <property type="project" value="TreeGrafter"/>
</dbReference>
<evidence type="ECO:0000256" key="1">
    <source>
        <dbReference type="ARBA" id="ARBA00023054"/>
    </source>
</evidence>
<evidence type="ECO:0000256" key="3">
    <source>
        <dbReference type="SAM" id="MobiDB-lite"/>
    </source>
</evidence>
<dbReference type="GO" id="GO:0000045">
    <property type="term" value="P:autophagosome assembly"/>
    <property type="evidence" value="ECO:0007669"/>
    <property type="project" value="TreeGrafter"/>
</dbReference>
<dbReference type="GO" id="GO:0016240">
    <property type="term" value="P:autophagosome membrane docking"/>
    <property type="evidence" value="ECO:0007669"/>
    <property type="project" value="TreeGrafter"/>
</dbReference>
<dbReference type="GO" id="GO:0097632">
    <property type="term" value="C:extrinsic component of phagophore assembly site membrane"/>
    <property type="evidence" value="ECO:0007669"/>
    <property type="project" value="TreeGrafter"/>
</dbReference>